<evidence type="ECO:0000313" key="1">
    <source>
        <dbReference type="EMBL" id="QIF94829.1"/>
    </source>
</evidence>
<gene>
    <name evidence="1" type="ORF">GTH24_13405</name>
</gene>
<name>A0A6G6SP58_PROVU</name>
<protein>
    <submittedName>
        <fullName evidence="1">Uncharacterized protein</fullName>
    </submittedName>
</protein>
<reference evidence="1 2" key="1">
    <citation type="submission" date="2020-01" db="EMBL/GenBank/DDBJ databases">
        <title>The genomic epidemiology of tigecycline resistance gene tet(X) variants in a swine farm in China.</title>
        <authorList>
            <person name="Peng K."/>
            <person name="Li R."/>
        </authorList>
    </citation>
    <scope>NUCLEOTIDE SEQUENCE [LARGE SCALE GENOMIC DNA]</scope>
    <source>
        <strain evidence="1 2">ZN3</strain>
    </source>
</reference>
<sequence>MTINNLKAINDRYIAEERRKAVIERAELKANVYESAKRLFQLAEDDDYVKRSDGYIDVILTGCNIHTFLNLTKHSGLFKDCGNKIYQHNFCNKLFMHEKLGLIGGVNFARIILS</sequence>
<proteinExistence type="predicted"/>
<organism evidence="1 2">
    <name type="scientific">Proteus vulgaris</name>
    <dbReference type="NCBI Taxonomy" id="585"/>
    <lineage>
        <taxon>Bacteria</taxon>
        <taxon>Pseudomonadati</taxon>
        <taxon>Pseudomonadota</taxon>
        <taxon>Gammaproteobacteria</taxon>
        <taxon>Enterobacterales</taxon>
        <taxon>Morganellaceae</taxon>
        <taxon>Proteus</taxon>
    </lineage>
</organism>
<evidence type="ECO:0000313" key="2">
    <source>
        <dbReference type="Proteomes" id="UP000503287"/>
    </source>
</evidence>
<keyword evidence="2" id="KW-1185">Reference proteome</keyword>
<dbReference type="AlphaFoldDB" id="A0A6G6SP58"/>
<accession>A0A6G6SP58</accession>
<dbReference type="RefSeq" id="WP_164526503.1">
    <property type="nucleotide sequence ID" value="NZ_CP047344.1"/>
</dbReference>
<dbReference type="EMBL" id="CP047344">
    <property type="protein sequence ID" value="QIF94829.1"/>
    <property type="molecule type" value="Genomic_DNA"/>
</dbReference>
<dbReference type="Proteomes" id="UP000503287">
    <property type="component" value="Chromosome"/>
</dbReference>